<proteinExistence type="predicted"/>
<organism evidence="2 3">
    <name type="scientific">Piliocolobus tephrosceles</name>
    <name type="common">Ugandan red Colobus</name>
    <dbReference type="NCBI Taxonomy" id="591936"/>
    <lineage>
        <taxon>Eukaryota</taxon>
        <taxon>Metazoa</taxon>
        <taxon>Chordata</taxon>
        <taxon>Craniata</taxon>
        <taxon>Vertebrata</taxon>
        <taxon>Euteleostomi</taxon>
        <taxon>Mammalia</taxon>
        <taxon>Eutheria</taxon>
        <taxon>Euarchontoglires</taxon>
        <taxon>Primates</taxon>
        <taxon>Haplorrhini</taxon>
        <taxon>Catarrhini</taxon>
        <taxon>Cercopithecidae</taxon>
        <taxon>Colobinae</taxon>
        <taxon>Piliocolobus</taxon>
    </lineage>
</organism>
<dbReference type="Ensembl" id="ENSPTET00000054887.1">
    <property type="protein sequence ID" value="ENSPTEP00000041019.1"/>
    <property type="gene ID" value="ENSPTEG00000037693.1"/>
</dbReference>
<dbReference type="Proteomes" id="UP000694416">
    <property type="component" value="Unplaced"/>
</dbReference>
<evidence type="ECO:0000256" key="1">
    <source>
        <dbReference type="SAM" id="MobiDB-lite"/>
    </source>
</evidence>
<evidence type="ECO:0000313" key="3">
    <source>
        <dbReference type="Proteomes" id="UP000694416"/>
    </source>
</evidence>
<protein>
    <submittedName>
        <fullName evidence="2">Uncharacterized protein</fullName>
    </submittedName>
</protein>
<reference evidence="2" key="1">
    <citation type="submission" date="2025-08" db="UniProtKB">
        <authorList>
            <consortium name="Ensembl"/>
        </authorList>
    </citation>
    <scope>IDENTIFICATION</scope>
</reference>
<feature type="region of interest" description="Disordered" evidence="1">
    <location>
        <begin position="68"/>
        <end position="96"/>
    </location>
</feature>
<name>A0A8C9M0I4_9PRIM</name>
<dbReference type="AlphaFoldDB" id="A0A8C9M0I4"/>
<reference evidence="2" key="2">
    <citation type="submission" date="2025-09" db="UniProtKB">
        <authorList>
            <consortium name="Ensembl"/>
        </authorList>
    </citation>
    <scope>IDENTIFICATION</scope>
</reference>
<evidence type="ECO:0000313" key="2">
    <source>
        <dbReference type="Ensembl" id="ENSPTEP00000041019.1"/>
    </source>
</evidence>
<accession>A0A8C9M0I4</accession>
<sequence>MMCRMSPAMLATAETQDIANQVKPRIMRKKLSSPFLRLWYSRARCGHRDKLHVADNIICFQVLTSLPHENKPLTSSDYQPKAKAGELLKPARQKLQ</sequence>
<keyword evidence="3" id="KW-1185">Reference proteome</keyword>